<feature type="transmembrane region" description="Helical" evidence="2">
    <location>
        <begin position="215"/>
        <end position="236"/>
    </location>
</feature>
<dbReference type="AlphaFoldDB" id="A0A9P7YI69"/>
<accession>A0A9P7YI69</accession>
<feature type="transmembrane region" description="Helical" evidence="2">
    <location>
        <begin position="242"/>
        <end position="264"/>
    </location>
</feature>
<dbReference type="Proteomes" id="UP000824998">
    <property type="component" value="Unassembled WGS sequence"/>
</dbReference>
<sequence>MAPFSLRQLGHSPAQIPVGGLVVSAILHFVTIVALVICLVRRLVLLRNSDWRRIPLVRWLIFVIYIDSLCFIIGTAVLTWGFGLNKSLSICRTAIYLCLACYLTTKMLIYYFLVEKVFIVRSVSSPRLKSKLYCFNCFGLLVPYAIIVTFNFIYRIAHLTPSGTCIIGMELKVLMPLIIFDAIINLYLTMLFVIPLRKLYSYKASPDSKLRTVALRSFIGSCCTLTSSIVNLTVLMVLRGEASWICLICCNADILFSVLMLHWVTSKDGTQSQIDPNSQRAAGKASSSHKLSVLKMYGKGSINGDNNATWEGRGVGTTTSIRGGINKRDPDSHEFEKQMGGISVNVRHSIVVERDNGSLKGDLETLSLGGQNSAGEDSEGVDSVKSRTKSWFEEEDQRKSGTGVVGQVGAVKNNRSTEDLVDSEDSKR</sequence>
<dbReference type="PANTHER" id="PTHR38848:SF3">
    <property type="entry name" value="G-PROTEIN COUPLED RECEPTORS FAMILY 3 PROFILE DOMAIN-CONTAINING PROTEIN"/>
    <property type="match status" value="1"/>
</dbReference>
<feature type="transmembrane region" description="Helical" evidence="2">
    <location>
        <begin position="94"/>
        <end position="113"/>
    </location>
</feature>
<proteinExistence type="predicted"/>
<evidence type="ECO:0000256" key="1">
    <source>
        <dbReference type="SAM" id="MobiDB-lite"/>
    </source>
</evidence>
<evidence type="ECO:0000313" key="3">
    <source>
        <dbReference type="EMBL" id="KAG9233657.1"/>
    </source>
</evidence>
<dbReference type="PANTHER" id="PTHR38848">
    <property type="entry name" value="G-PROTEIN COUPLED RECEPTORS FAMILY 3 PROFILE DOMAIN-CONTAINING PROTEIN"/>
    <property type="match status" value="1"/>
</dbReference>
<feature type="transmembrane region" description="Helical" evidence="2">
    <location>
        <begin position="56"/>
        <end position="82"/>
    </location>
</feature>
<feature type="region of interest" description="Disordered" evidence="1">
    <location>
        <begin position="308"/>
        <end position="334"/>
    </location>
</feature>
<feature type="transmembrane region" description="Helical" evidence="2">
    <location>
        <begin position="20"/>
        <end position="44"/>
    </location>
</feature>
<feature type="compositionally biased region" description="Acidic residues" evidence="1">
    <location>
        <begin position="419"/>
        <end position="428"/>
    </location>
</feature>
<gene>
    <name evidence="3" type="ORF">BJ875DRAFT_37688</name>
</gene>
<dbReference type="OrthoDB" id="3210850at2759"/>
<feature type="transmembrane region" description="Helical" evidence="2">
    <location>
        <begin position="174"/>
        <end position="194"/>
    </location>
</feature>
<keyword evidence="2" id="KW-0812">Transmembrane</keyword>
<feature type="region of interest" description="Disordered" evidence="1">
    <location>
        <begin position="360"/>
        <end position="428"/>
    </location>
</feature>
<evidence type="ECO:0000313" key="4">
    <source>
        <dbReference type="Proteomes" id="UP000824998"/>
    </source>
</evidence>
<keyword evidence="2" id="KW-1133">Transmembrane helix</keyword>
<evidence type="ECO:0000256" key="2">
    <source>
        <dbReference type="SAM" id="Phobius"/>
    </source>
</evidence>
<keyword evidence="4" id="KW-1185">Reference proteome</keyword>
<dbReference type="EMBL" id="MU251491">
    <property type="protein sequence ID" value="KAG9233657.1"/>
    <property type="molecule type" value="Genomic_DNA"/>
</dbReference>
<comment type="caution">
    <text evidence="3">The sequence shown here is derived from an EMBL/GenBank/DDBJ whole genome shotgun (WGS) entry which is preliminary data.</text>
</comment>
<protein>
    <submittedName>
        <fullName evidence="3">Uncharacterized protein</fullName>
    </submittedName>
</protein>
<name>A0A9P7YI69_9HELO</name>
<organism evidence="3 4">
    <name type="scientific">Amylocarpus encephaloides</name>
    <dbReference type="NCBI Taxonomy" id="45428"/>
    <lineage>
        <taxon>Eukaryota</taxon>
        <taxon>Fungi</taxon>
        <taxon>Dikarya</taxon>
        <taxon>Ascomycota</taxon>
        <taxon>Pezizomycotina</taxon>
        <taxon>Leotiomycetes</taxon>
        <taxon>Helotiales</taxon>
        <taxon>Helotiales incertae sedis</taxon>
        <taxon>Amylocarpus</taxon>
    </lineage>
</organism>
<keyword evidence="2" id="KW-0472">Membrane</keyword>
<reference evidence="3" key="1">
    <citation type="journal article" date="2021" name="IMA Fungus">
        <title>Genomic characterization of three marine fungi, including Emericellopsis atlantica sp. nov. with signatures of a generalist lifestyle and marine biomass degradation.</title>
        <authorList>
            <person name="Hagestad O.C."/>
            <person name="Hou L."/>
            <person name="Andersen J.H."/>
            <person name="Hansen E.H."/>
            <person name="Altermark B."/>
            <person name="Li C."/>
            <person name="Kuhnert E."/>
            <person name="Cox R.J."/>
            <person name="Crous P.W."/>
            <person name="Spatafora J.W."/>
            <person name="Lail K."/>
            <person name="Amirebrahimi M."/>
            <person name="Lipzen A."/>
            <person name="Pangilinan J."/>
            <person name="Andreopoulos W."/>
            <person name="Hayes R.D."/>
            <person name="Ng V."/>
            <person name="Grigoriev I.V."/>
            <person name="Jackson S.A."/>
            <person name="Sutton T.D.S."/>
            <person name="Dobson A.D.W."/>
            <person name="Rama T."/>
        </authorList>
    </citation>
    <scope>NUCLEOTIDE SEQUENCE</scope>
    <source>
        <strain evidence="3">TRa018bII</strain>
    </source>
</reference>
<feature type="transmembrane region" description="Helical" evidence="2">
    <location>
        <begin position="133"/>
        <end position="154"/>
    </location>
</feature>
<feature type="compositionally biased region" description="Basic and acidic residues" evidence="1">
    <location>
        <begin position="382"/>
        <end position="399"/>
    </location>
</feature>